<name>A0A3B6LVV6_WHEAT</name>
<dbReference type="Gramene" id="TraesNOR5B03G03017150.2">
    <property type="protein sequence ID" value="TraesNOR5B03G03017150.2"/>
    <property type="gene ID" value="TraesNOR5B03G03017150"/>
</dbReference>
<evidence type="ECO:0000313" key="4">
    <source>
        <dbReference type="Proteomes" id="UP000019116"/>
    </source>
</evidence>
<gene>
    <name evidence="3" type="primary">LOC123117324</name>
</gene>
<dbReference type="InterPro" id="IPR045883">
    <property type="entry name" value="At4g13530-like"/>
</dbReference>
<keyword evidence="4" id="KW-1185">Reference proteome</keyword>
<dbReference type="Proteomes" id="UP000019116">
    <property type="component" value="Chromosome 5B"/>
</dbReference>
<protein>
    <recommendedName>
        <fullName evidence="2">DUF6821 domain-containing protein</fullName>
    </recommendedName>
</protein>
<organism evidence="3">
    <name type="scientific">Triticum aestivum</name>
    <name type="common">Wheat</name>
    <dbReference type="NCBI Taxonomy" id="4565"/>
    <lineage>
        <taxon>Eukaryota</taxon>
        <taxon>Viridiplantae</taxon>
        <taxon>Streptophyta</taxon>
        <taxon>Embryophyta</taxon>
        <taxon>Tracheophyta</taxon>
        <taxon>Spermatophyta</taxon>
        <taxon>Magnoliopsida</taxon>
        <taxon>Liliopsida</taxon>
        <taxon>Poales</taxon>
        <taxon>Poaceae</taxon>
        <taxon>BOP clade</taxon>
        <taxon>Pooideae</taxon>
        <taxon>Triticodae</taxon>
        <taxon>Triticeae</taxon>
        <taxon>Triticinae</taxon>
        <taxon>Triticum</taxon>
    </lineage>
</organism>
<dbReference type="Pfam" id="PF20705">
    <property type="entry name" value="DUF6821"/>
    <property type="match status" value="1"/>
</dbReference>
<evidence type="ECO:0000256" key="1">
    <source>
        <dbReference type="SAM" id="Phobius"/>
    </source>
</evidence>
<reference evidence="3" key="1">
    <citation type="submission" date="2018-08" db="EMBL/GenBank/DDBJ databases">
        <authorList>
            <person name="Rossello M."/>
        </authorList>
    </citation>
    <scope>NUCLEOTIDE SEQUENCE [LARGE SCALE GENOMIC DNA]</scope>
    <source>
        <strain evidence="3">cv. Chinese Spring</strain>
    </source>
</reference>
<proteinExistence type="predicted"/>
<dbReference type="PANTHER" id="PTHR33646">
    <property type="entry name" value="GB|AAF00631.1"/>
    <property type="match status" value="1"/>
</dbReference>
<keyword evidence="1" id="KW-0812">Transmembrane</keyword>
<sequence length="267" mass="28826">MTGGDSMDAISLDEWELLPDLGSSFFMEECAAGGGKDQDQPLFGSGLVVIDMGHFTIHPASHPCTYYDCILDEEEAMEAPVQAASTQQQHDVEFEDIGVVQAEPRRVELTMMVTEVLVSGAEEEEEMANTPVAEEEAGDEDEVMVEAAPDHLPHEVEEGAERDRAGMDAAGFSVGKLRVNGVGALCSFGVAAATLCILVLGGRPQHQQQQRKIMVQDQKSQFQMYADDERIHRAVEQASRLNQAVSSVMGGASTRATVSFGGHYSGF</sequence>
<dbReference type="Gramene" id="TraesCS5B02G465300.2">
    <property type="protein sequence ID" value="TraesCS5B02G465300.2"/>
    <property type="gene ID" value="TraesCS5B02G465300"/>
</dbReference>
<keyword evidence="1" id="KW-0472">Membrane</keyword>
<feature type="transmembrane region" description="Helical" evidence="1">
    <location>
        <begin position="182"/>
        <end position="202"/>
    </location>
</feature>
<dbReference type="AlphaFoldDB" id="A0A3B6LVV6"/>
<evidence type="ECO:0000313" key="3">
    <source>
        <dbReference type="EnsemblPlants" id="TraesCS5B02G465300.2"/>
    </source>
</evidence>
<dbReference type="EnsemblPlants" id="TraesCS5B02G465300.2">
    <property type="protein sequence ID" value="TraesCS5B02G465300.2"/>
    <property type="gene ID" value="TraesCS5B02G465300"/>
</dbReference>
<dbReference type="Gramene" id="TraesCS5B03G1140300.2">
    <property type="protein sequence ID" value="TraesCS5B03G1140300.2.CDS"/>
    <property type="gene ID" value="TraesCS5B03G1140300"/>
</dbReference>
<reference evidence="3" key="2">
    <citation type="submission" date="2018-10" db="UniProtKB">
        <authorList>
            <consortium name="EnsemblPlants"/>
        </authorList>
    </citation>
    <scope>IDENTIFICATION</scope>
</reference>
<keyword evidence="1" id="KW-1133">Transmembrane helix</keyword>
<feature type="domain" description="DUF6821" evidence="2">
    <location>
        <begin position="161"/>
        <end position="266"/>
    </location>
</feature>
<accession>A0A3B6LVV6</accession>
<dbReference type="InterPro" id="IPR049224">
    <property type="entry name" value="DUF6821"/>
</dbReference>
<dbReference type="PaxDb" id="4565-Traes_5BL_53A573FBB.2"/>
<evidence type="ECO:0000259" key="2">
    <source>
        <dbReference type="Pfam" id="PF20705"/>
    </source>
</evidence>
<dbReference type="PANTHER" id="PTHR33646:SF2">
    <property type="entry name" value="F20H23.8 PROTEIN"/>
    <property type="match status" value="1"/>
</dbReference>